<comment type="similarity">
    <text evidence="2">Belongs to the bacterial sugar transferase family.</text>
</comment>
<dbReference type="Gene3D" id="3.40.50.720">
    <property type="entry name" value="NAD(P)-binding Rossmann-like Domain"/>
    <property type="match status" value="1"/>
</dbReference>
<dbReference type="EMBL" id="VTOU01000002">
    <property type="protein sequence ID" value="TZG28023.1"/>
    <property type="molecule type" value="Genomic_DNA"/>
</dbReference>
<dbReference type="RefSeq" id="WP_149522234.1">
    <property type="nucleotide sequence ID" value="NZ_VTOU01000002.1"/>
</dbReference>
<dbReference type="InterPro" id="IPR017475">
    <property type="entry name" value="EPS_sugar_tfrase"/>
</dbReference>
<keyword evidence="11" id="KW-1185">Reference proteome</keyword>
<evidence type="ECO:0000256" key="8">
    <source>
        <dbReference type="SAM" id="Phobius"/>
    </source>
</evidence>
<evidence type="ECO:0000256" key="1">
    <source>
        <dbReference type="ARBA" id="ARBA00004141"/>
    </source>
</evidence>
<accession>A0A5D9C9M0</accession>
<comment type="caution">
    <text evidence="10">The sequence shown here is derived from an EMBL/GenBank/DDBJ whole genome shotgun (WGS) entry which is preliminary data.</text>
</comment>
<dbReference type="GO" id="GO:0016020">
    <property type="term" value="C:membrane"/>
    <property type="evidence" value="ECO:0007669"/>
    <property type="project" value="UniProtKB-SubCell"/>
</dbReference>
<feature type="transmembrane region" description="Helical" evidence="8">
    <location>
        <begin position="117"/>
        <end position="135"/>
    </location>
</feature>
<dbReference type="AlphaFoldDB" id="A0A5D9C9M0"/>
<dbReference type="GO" id="GO:0016780">
    <property type="term" value="F:phosphotransferase activity, for other substituted phosphate groups"/>
    <property type="evidence" value="ECO:0007669"/>
    <property type="project" value="TreeGrafter"/>
</dbReference>
<dbReference type="Proteomes" id="UP000322077">
    <property type="component" value="Unassembled WGS sequence"/>
</dbReference>
<evidence type="ECO:0000313" key="10">
    <source>
        <dbReference type="EMBL" id="TZG28023.1"/>
    </source>
</evidence>
<evidence type="ECO:0000256" key="6">
    <source>
        <dbReference type="ARBA" id="ARBA00023136"/>
    </source>
</evidence>
<evidence type="ECO:0000313" key="11">
    <source>
        <dbReference type="Proteomes" id="UP000322077"/>
    </source>
</evidence>
<evidence type="ECO:0000256" key="3">
    <source>
        <dbReference type="ARBA" id="ARBA00022679"/>
    </source>
</evidence>
<feature type="domain" description="Bacterial sugar transferase" evidence="9">
    <location>
        <begin position="290"/>
        <end position="477"/>
    </location>
</feature>
<gene>
    <name evidence="10" type="ORF">FYJ91_10855</name>
</gene>
<keyword evidence="3 10" id="KW-0808">Transferase</keyword>
<feature type="transmembrane region" description="Helical" evidence="8">
    <location>
        <begin position="55"/>
        <end position="72"/>
    </location>
</feature>
<reference evidence="10 11" key="1">
    <citation type="submission" date="2019-08" db="EMBL/GenBank/DDBJ databases">
        <authorList>
            <person name="Wang G."/>
            <person name="Xu Z."/>
        </authorList>
    </citation>
    <scope>NUCLEOTIDE SEQUENCE [LARGE SCALE GENOMIC DNA]</scope>
    <source>
        <strain evidence="10 11">ZX</strain>
    </source>
</reference>
<dbReference type="GO" id="GO:0000271">
    <property type="term" value="P:polysaccharide biosynthetic process"/>
    <property type="evidence" value="ECO:0007669"/>
    <property type="project" value="UniProtKB-KW"/>
</dbReference>
<dbReference type="PANTHER" id="PTHR30576:SF0">
    <property type="entry name" value="UNDECAPRENYL-PHOSPHATE N-ACETYLGALACTOSAMINYL 1-PHOSPHATE TRANSFERASE-RELATED"/>
    <property type="match status" value="1"/>
</dbReference>
<evidence type="ECO:0000256" key="2">
    <source>
        <dbReference type="ARBA" id="ARBA00006464"/>
    </source>
</evidence>
<keyword evidence="5 8" id="KW-1133">Transmembrane helix</keyword>
<keyword evidence="7" id="KW-0270">Exopolysaccharide synthesis</keyword>
<name>A0A5D9C9M0_9SPHN</name>
<dbReference type="InterPro" id="IPR003362">
    <property type="entry name" value="Bact_transf"/>
</dbReference>
<sequence length="484" mass="54671">MLRPHAPVAGWARRYRLTQSIVTTMVVAADLIALVAGGMLAFWLAPKITGFDEPLYPYGWIAVLISGNFFALRLARRSYDRPMGRGQDSDQGVVYAFLVAALMVGGTTWSIEPAPHFPAALAAGYIAGCTLFLFVSRYAVRQIVWQLVQAGKLGQRIIIYGAETETAERAIRLLELERLPYLSVVGIADGRTTRVAAEAPWGLPYYSGMEELRYRLGRGDIDMVLIALPNIGQERLDQLTEALQSISVDVCLMPREAMDLSSQYNVRFIGSLPLFALWQRPIRDWALLVKALEDRILAATGLIVLSPVMILTAILIKLSSPGPILFRQQRFGFNNVKIEVLKFRSMRTELQDPSGTDRTVRGDPRVTWIGRIIRRLSIDELPQLINVMRGEMSLVGPRPHATMMMVGDNYYFDAVRHYTARHRVKPGITGLAQVRGLRGEIDSVERAKRRVELDFYYIENWSLMLDIRIILETIFKIWRDPDAY</sequence>
<evidence type="ECO:0000259" key="9">
    <source>
        <dbReference type="Pfam" id="PF02397"/>
    </source>
</evidence>
<keyword evidence="6 8" id="KW-0472">Membrane</keyword>
<dbReference type="Pfam" id="PF02397">
    <property type="entry name" value="Bac_transf"/>
    <property type="match status" value="1"/>
</dbReference>
<organism evidence="10 11">
    <name type="scientific">Sphingomonas montanisoli</name>
    <dbReference type="NCBI Taxonomy" id="2606412"/>
    <lineage>
        <taxon>Bacteria</taxon>
        <taxon>Pseudomonadati</taxon>
        <taxon>Pseudomonadota</taxon>
        <taxon>Alphaproteobacteria</taxon>
        <taxon>Sphingomonadales</taxon>
        <taxon>Sphingomonadaceae</taxon>
        <taxon>Sphingomonas</taxon>
    </lineage>
</organism>
<protein>
    <submittedName>
        <fullName evidence="10">Exopolysaccharide biosynthesis polyprenyl glycosylphosphotransferase</fullName>
    </submittedName>
</protein>
<dbReference type="Pfam" id="PF13727">
    <property type="entry name" value="CoA_binding_3"/>
    <property type="match status" value="1"/>
</dbReference>
<proteinExistence type="inferred from homology"/>
<feature type="transmembrane region" description="Helical" evidence="8">
    <location>
        <begin position="93"/>
        <end position="111"/>
    </location>
</feature>
<keyword evidence="4 8" id="KW-0812">Transmembrane</keyword>
<evidence type="ECO:0000256" key="5">
    <source>
        <dbReference type="ARBA" id="ARBA00022989"/>
    </source>
</evidence>
<comment type="subcellular location">
    <subcellularLocation>
        <location evidence="1">Membrane</location>
        <topology evidence="1">Multi-pass membrane protein</topology>
    </subcellularLocation>
</comment>
<dbReference type="PANTHER" id="PTHR30576">
    <property type="entry name" value="COLANIC BIOSYNTHESIS UDP-GLUCOSE LIPID CARRIER TRANSFERASE"/>
    <property type="match status" value="1"/>
</dbReference>
<feature type="transmembrane region" description="Helical" evidence="8">
    <location>
        <begin position="296"/>
        <end position="316"/>
    </location>
</feature>
<evidence type="ECO:0000256" key="7">
    <source>
        <dbReference type="ARBA" id="ARBA00023169"/>
    </source>
</evidence>
<dbReference type="NCBIfam" id="TIGR03025">
    <property type="entry name" value="EPS_sugtrans"/>
    <property type="match status" value="1"/>
</dbReference>
<evidence type="ECO:0000256" key="4">
    <source>
        <dbReference type="ARBA" id="ARBA00022692"/>
    </source>
</evidence>
<feature type="transmembrane region" description="Helical" evidence="8">
    <location>
        <begin position="21"/>
        <end position="43"/>
    </location>
</feature>